<sequence length="144" mass="16524">ANVDVLFSNIVDILHFHDSQFLSEISDCCTRPSSIGSVFLKWKCEFDNYIKYMADRDSANFLLESDEIKTFFKDLGRRSSCPQNDITHLLKKPIDRLRMYQLLLRGVLRYAARAGEDCSDVQDAITMLIAIEKAVENCKLLPLL</sequence>
<organism evidence="3">
    <name type="scientific">Arion vulgaris</name>
    <dbReference type="NCBI Taxonomy" id="1028688"/>
    <lineage>
        <taxon>Eukaryota</taxon>
        <taxon>Metazoa</taxon>
        <taxon>Spiralia</taxon>
        <taxon>Lophotrochozoa</taxon>
        <taxon>Mollusca</taxon>
        <taxon>Gastropoda</taxon>
        <taxon>Heterobranchia</taxon>
        <taxon>Euthyneura</taxon>
        <taxon>Panpulmonata</taxon>
        <taxon>Eupulmonata</taxon>
        <taxon>Stylommatophora</taxon>
        <taxon>Helicina</taxon>
        <taxon>Arionoidea</taxon>
        <taxon>Arionidae</taxon>
        <taxon>Arion</taxon>
    </lineage>
</organism>
<gene>
    <name evidence="3" type="primary">ORF44424</name>
</gene>
<dbReference type="AlphaFoldDB" id="A0A0B6Z174"/>
<dbReference type="Gene3D" id="1.20.900.10">
    <property type="entry name" value="Dbl homology (DH) domain"/>
    <property type="match status" value="1"/>
</dbReference>
<dbReference type="PANTHER" id="PTHR22826:SF106">
    <property type="entry name" value="TRIO, ISOFORM A"/>
    <property type="match status" value="1"/>
</dbReference>
<protein>
    <recommendedName>
        <fullName evidence="2">DH domain-containing protein</fullName>
    </recommendedName>
</protein>
<evidence type="ECO:0000259" key="2">
    <source>
        <dbReference type="PROSITE" id="PS50010"/>
    </source>
</evidence>
<dbReference type="InterPro" id="IPR000219">
    <property type="entry name" value="DH_dom"/>
</dbReference>
<dbReference type="SUPFAM" id="SSF48065">
    <property type="entry name" value="DBL homology domain (DH-domain)"/>
    <property type="match status" value="1"/>
</dbReference>
<proteinExistence type="predicted"/>
<dbReference type="InterPro" id="IPR051336">
    <property type="entry name" value="RhoGEF_Guanine_NuclExch_SF"/>
</dbReference>
<dbReference type="GO" id="GO:0005085">
    <property type="term" value="F:guanyl-nucleotide exchange factor activity"/>
    <property type="evidence" value="ECO:0007669"/>
    <property type="project" value="UniProtKB-KW"/>
</dbReference>
<dbReference type="PANTHER" id="PTHR22826">
    <property type="entry name" value="RHO GUANINE EXCHANGE FACTOR-RELATED"/>
    <property type="match status" value="1"/>
</dbReference>
<reference evidence="3" key="1">
    <citation type="submission" date="2014-12" db="EMBL/GenBank/DDBJ databases">
        <title>Insight into the proteome of Arion vulgaris.</title>
        <authorList>
            <person name="Aradska J."/>
            <person name="Bulat T."/>
            <person name="Smidak R."/>
            <person name="Sarate P."/>
            <person name="Gangsoo J."/>
            <person name="Sialana F."/>
            <person name="Bilban M."/>
            <person name="Lubec G."/>
        </authorList>
    </citation>
    <scope>NUCLEOTIDE SEQUENCE</scope>
    <source>
        <tissue evidence="3">Skin</tissue>
    </source>
</reference>
<dbReference type="GO" id="GO:0019898">
    <property type="term" value="C:extrinsic component of membrane"/>
    <property type="evidence" value="ECO:0007669"/>
    <property type="project" value="TreeGrafter"/>
</dbReference>
<accession>A0A0B6Z174</accession>
<dbReference type="PROSITE" id="PS50010">
    <property type="entry name" value="DH_2"/>
    <property type="match status" value="1"/>
</dbReference>
<evidence type="ECO:0000313" key="3">
    <source>
        <dbReference type="EMBL" id="CEK62172.1"/>
    </source>
</evidence>
<keyword evidence="1" id="KW-0344">Guanine-nucleotide releasing factor</keyword>
<dbReference type="EMBL" id="HACG01015307">
    <property type="protein sequence ID" value="CEK62172.1"/>
    <property type="molecule type" value="Transcribed_RNA"/>
</dbReference>
<name>A0A0B6Z174_9EUPU</name>
<dbReference type="Pfam" id="PF00621">
    <property type="entry name" value="RhoGEF"/>
    <property type="match status" value="1"/>
</dbReference>
<feature type="non-terminal residue" evidence="3">
    <location>
        <position position="1"/>
    </location>
</feature>
<dbReference type="GO" id="GO:0007411">
    <property type="term" value="P:axon guidance"/>
    <property type="evidence" value="ECO:0007669"/>
    <property type="project" value="TreeGrafter"/>
</dbReference>
<evidence type="ECO:0000256" key="1">
    <source>
        <dbReference type="ARBA" id="ARBA00022658"/>
    </source>
</evidence>
<dbReference type="GO" id="GO:0005737">
    <property type="term" value="C:cytoplasm"/>
    <property type="evidence" value="ECO:0007669"/>
    <property type="project" value="TreeGrafter"/>
</dbReference>
<feature type="non-terminal residue" evidence="3">
    <location>
        <position position="144"/>
    </location>
</feature>
<feature type="domain" description="DH" evidence="2">
    <location>
        <begin position="1"/>
        <end position="138"/>
    </location>
</feature>
<dbReference type="InterPro" id="IPR035899">
    <property type="entry name" value="DBL_dom_sf"/>
</dbReference>